<keyword evidence="1" id="KW-0732">Signal</keyword>
<feature type="chain" id="PRO_5034123235" evidence="1">
    <location>
        <begin position="20"/>
        <end position="75"/>
    </location>
</feature>
<accession>A0A8C1RZW7</accession>
<organism evidence="2 3">
    <name type="scientific">Cyprinus carpio</name>
    <name type="common">Common carp</name>
    <dbReference type="NCBI Taxonomy" id="7962"/>
    <lineage>
        <taxon>Eukaryota</taxon>
        <taxon>Metazoa</taxon>
        <taxon>Chordata</taxon>
        <taxon>Craniata</taxon>
        <taxon>Vertebrata</taxon>
        <taxon>Euteleostomi</taxon>
        <taxon>Actinopterygii</taxon>
        <taxon>Neopterygii</taxon>
        <taxon>Teleostei</taxon>
        <taxon>Ostariophysi</taxon>
        <taxon>Cypriniformes</taxon>
        <taxon>Cyprinidae</taxon>
        <taxon>Cyprininae</taxon>
        <taxon>Cyprinus</taxon>
    </lineage>
</organism>
<reference evidence="2" key="1">
    <citation type="submission" date="2025-08" db="UniProtKB">
        <authorList>
            <consortium name="Ensembl"/>
        </authorList>
    </citation>
    <scope>IDENTIFICATION</scope>
</reference>
<dbReference type="Ensembl" id="ENSCCRT00015000223.1">
    <property type="protein sequence ID" value="ENSCCRP00015000215.1"/>
    <property type="gene ID" value="ENSCCRG00015000148.1"/>
</dbReference>
<protein>
    <submittedName>
        <fullName evidence="2">Uncharacterized protein</fullName>
    </submittedName>
</protein>
<evidence type="ECO:0000313" key="3">
    <source>
        <dbReference type="Proteomes" id="UP000694700"/>
    </source>
</evidence>
<sequence length="75" mass="7828">ISFIRSSIFLVLLLGVAGAGLTEEEEATATFRPDEATRAGGVMEGLIHGTIPSPGRCCGLSILSAHASLRTFQIL</sequence>
<evidence type="ECO:0000256" key="1">
    <source>
        <dbReference type="SAM" id="SignalP"/>
    </source>
</evidence>
<dbReference type="Proteomes" id="UP000694700">
    <property type="component" value="Unplaced"/>
</dbReference>
<feature type="signal peptide" evidence="1">
    <location>
        <begin position="1"/>
        <end position="19"/>
    </location>
</feature>
<dbReference type="AlphaFoldDB" id="A0A8C1RZW7"/>
<proteinExistence type="predicted"/>
<evidence type="ECO:0000313" key="2">
    <source>
        <dbReference type="Ensembl" id="ENSCCRP00015000215.1"/>
    </source>
</evidence>
<name>A0A8C1RZW7_CYPCA</name>